<dbReference type="PANTHER" id="PTHR23416:SF23">
    <property type="entry name" value="ACETYLTRANSFERASE C18B11.09C-RELATED"/>
    <property type="match status" value="1"/>
</dbReference>
<keyword evidence="4" id="KW-0012">Acyltransferase</keyword>
<gene>
    <name evidence="5" type="ORF">RM549_03480</name>
</gene>
<name>A0ABU3DYT2_9FLAO</name>
<protein>
    <submittedName>
        <fullName evidence="5">WcaF family extracellular polysaccharide biosynthesis acetyltransferase</fullName>
    </submittedName>
</protein>
<evidence type="ECO:0000313" key="6">
    <source>
        <dbReference type="Proteomes" id="UP001261624"/>
    </source>
</evidence>
<dbReference type="InterPro" id="IPR018357">
    <property type="entry name" value="Hexapep_transf_CS"/>
</dbReference>
<evidence type="ECO:0000256" key="2">
    <source>
        <dbReference type="ARBA" id="ARBA00022679"/>
    </source>
</evidence>
<dbReference type="PROSITE" id="PS00101">
    <property type="entry name" value="HEXAPEP_TRANSFERASES"/>
    <property type="match status" value="1"/>
</dbReference>
<accession>A0ABU3DYT2</accession>
<reference evidence="5 6" key="1">
    <citation type="submission" date="2023-09" db="EMBL/GenBank/DDBJ databases">
        <authorList>
            <person name="Rey-Velasco X."/>
        </authorList>
    </citation>
    <scope>NUCLEOTIDE SEQUENCE [LARGE SCALE GENOMIC DNA]</scope>
    <source>
        <strain evidence="5 6">F188</strain>
    </source>
</reference>
<dbReference type="SUPFAM" id="SSF51161">
    <property type="entry name" value="Trimeric LpxA-like enzymes"/>
    <property type="match status" value="1"/>
</dbReference>
<keyword evidence="3" id="KW-0677">Repeat</keyword>
<dbReference type="Pfam" id="PF00132">
    <property type="entry name" value="Hexapep"/>
    <property type="match status" value="1"/>
</dbReference>
<sequence>MHNTDTFVGPSFSIQNRVGRLFWNVTAFFLFQYTPNPLHRWRCFLLRLFGAKIGKGVHVYPGVKIWAPWNLELEDECGIGNGATIYSQGKIKIGKRTVISQGAHLVAGTHDYTKAGFPLITMPIDIGANAWIAAEAFVHPGVIIGEGSVVGARSVVTKNLPAWMVCSGHPCKPIKPRVLEK</sequence>
<comment type="caution">
    <text evidence="5">The sequence shown here is derived from an EMBL/GenBank/DDBJ whole genome shotgun (WGS) entry which is preliminary data.</text>
</comment>
<keyword evidence="2" id="KW-0808">Transferase</keyword>
<comment type="similarity">
    <text evidence="1">Belongs to the transferase hexapeptide repeat family.</text>
</comment>
<evidence type="ECO:0000256" key="1">
    <source>
        <dbReference type="ARBA" id="ARBA00007274"/>
    </source>
</evidence>
<evidence type="ECO:0000256" key="3">
    <source>
        <dbReference type="ARBA" id="ARBA00022737"/>
    </source>
</evidence>
<dbReference type="InterPro" id="IPR011004">
    <property type="entry name" value="Trimer_LpxA-like_sf"/>
</dbReference>
<evidence type="ECO:0000256" key="4">
    <source>
        <dbReference type="ARBA" id="ARBA00023315"/>
    </source>
</evidence>
<proteinExistence type="inferred from homology"/>
<dbReference type="RefSeq" id="WP_311681288.1">
    <property type="nucleotide sequence ID" value="NZ_JAVRHM010000002.1"/>
</dbReference>
<keyword evidence="6" id="KW-1185">Reference proteome</keyword>
<organism evidence="5 6">
    <name type="scientific">Autumnicola patrickiae</name>
    <dbReference type="NCBI Taxonomy" id="3075591"/>
    <lineage>
        <taxon>Bacteria</taxon>
        <taxon>Pseudomonadati</taxon>
        <taxon>Bacteroidota</taxon>
        <taxon>Flavobacteriia</taxon>
        <taxon>Flavobacteriales</taxon>
        <taxon>Flavobacteriaceae</taxon>
        <taxon>Autumnicola</taxon>
    </lineage>
</organism>
<evidence type="ECO:0000313" key="5">
    <source>
        <dbReference type="EMBL" id="MDT0688828.1"/>
    </source>
</evidence>
<dbReference type="CDD" id="cd05825">
    <property type="entry name" value="LbH_wcaF_like"/>
    <property type="match status" value="1"/>
</dbReference>
<dbReference type="Gene3D" id="2.160.10.10">
    <property type="entry name" value="Hexapeptide repeat proteins"/>
    <property type="match status" value="1"/>
</dbReference>
<dbReference type="Proteomes" id="UP001261624">
    <property type="component" value="Unassembled WGS sequence"/>
</dbReference>
<dbReference type="PANTHER" id="PTHR23416">
    <property type="entry name" value="SIALIC ACID SYNTHASE-RELATED"/>
    <property type="match status" value="1"/>
</dbReference>
<dbReference type="InterPro" id="IPR051159">
    <property type="entry name" value="Hexapeptide_acetyltransf"/>
</dbReference>
<dbReference type="NCBIfam" id="NF007797">
    <property type="entry name" value="PRK10502.1"/>
    <property type="match status" value="1"/>
</dbReference>
<dbReference type="EMBL" id="JAVRHM010000002">
    <property type="protein sequence ID" value="MDT0688828.1"/>
    <property type="molecule type" value="Genomic_DNA"/>
</dbReference>
<dbReference type="InterPro" id="IPR001451">
    <property type="entry name" value="Hexapep"/>
</dbReference>